<dbReference type="STRING" id="1901.BB341_17805"/>
<feature type="transmembrane region" description="Helical" evidence="2">
    <location>
        <begin position="209"/>
        <end position="234"/>
    </location>
</feature>
<protein>
    <submittedName>
        <fullName evidence="4">Putative integral membrane protein</fullName>
    </submittedName>
</protein>
<reference evidence="4 5" key="1">
    <citation type="journal article" date="2010" name="Genome Biol. Evol.">
        <title>The sequence of a 1.8-mb bacterial linear plasmid reveals a rich evolutionary reservoir of secondary metabolic pathways.</title>
        <authorList>
            <person name="Medema M.H."/>
            <person name="Trefzer A."/>
            <person name="Kovalchuk A."/>
            <person name="van den Berg M."/>
            <person name="Mueller U."/>
            <person name="Heijne W."/>
            <person name="Wu L."/>
            <person name="Alam M.T."/>
            <person name="Ronning C.M."/>
            <person name="Nierman W.C."/>
            <person name="Bovenberg R.A.L."/>
            <person name="Breitling R."/>
            <person name="Takano E."/>
        </authorList>
    </citation>
    <scope>NUCLEOTIDE SEQUENCE [LARGE SCALE GENOMIC DNA]</scope>
    <source>
        <strain evidence="5">ATCC 27064 / DSM 738 / JCM 4710 / NBRC 13307 / NCIMB 12785 / NRRL 3585 / VKM Ac-602</strain>
    </source>
</reference>
<feature type="transmembrane region" description="Helical" evidence="2">
    <location>
        <begin position="166"/>
        <end position="189"/>
    </location>
</feature>
<feature type="transmembrane region" description="Helical" evidence="2">
    <location>
        <begin position="240"/>
        <end position="268"/>
    </location>
</feature>
<accession>E2Q5D6</accession>
<proteinExistence type="predicted"/>
<dbReference type="AlphaFoldDB" id="E2Q5D6"/>
<name>E2Q5D6_STRCL</name>
<sequence>MRWTTVNDTPGWASPGSADDRNTNPPRPAEPAGSSQWADNQPPPAPWSGQTGGHGAPTPPPAPGWGGGPHHGWGVPVAAKPGVIPLRPLGVTEILEGSVATLRGHWPTVLGITLTVSVFAQLCITAADLAFGIEPVKQSAEPGTDEALREAFDSARVALINALPTMFIGLIVTFLVTALLTMVVSRAVLGRKLSLTEAWQEARPRLPQLLGLTFLLPLIAVAIAATAMAPGLLLGGNSGALLLTLGTLVGMPLMIWVMVRFTLAPTALMLERQGVMAALRRSARLVEGAWWRTFGIMLLTILISFVIQLIVGIPFIALGYLADSGGMSDLMAGRTPDSWQFLLVTGIGAVIGYAISYPLSAGVTALLYIDQRIRRESLDLELARVADLPGSGTPSPTSGFTS</sequence>
<feature type="transmembrane region" description="Helical" evidence="2">
    <location>
        <begin position="289"/>
        <end position="321"/>
    </location>
</feature>
<dbReference type="Proteomes" id="UP000002357">
    <property type="component" value="Chromosome"/>
</dbReference>
<evidence type="ECO:0000259" key="3">
    <source>
        <dbReference type="Pfam" id="PF25231"/>
    </source>
</evidence>
<keyword evidence="2" id="KW-0472">Membrane</keyword>
<dbReference type="InterPro" id="IPR057169">
    <property type="entry name" value="DUF7847"/>
</dbReference>
<dbReference type="PANTHER" id="PTHR33133:SF1">
    <property type="entry name" value="EXPRESSED PROTEIN-RELATED"/>
    <property type="match status" value="1"/>
</dbReference>
<organism evidence="4 5">
    <name type="scientific">Streptomyces clavuligerus</name>
    <dbReference type="NCBI Taxonomy" id="1901"/>
    <lineage>
        <taxon>Bacteria</taxon>
        <taxon>Bacillati</taxon>
        <taxon>Actinomycetota</taxon>
        <taxon>Actinomycetes</taxon>
        <taxon>Kitasatosporales</taxon>
        <taxon>Streptomycetaceae</taxon>
        <taxon>Streptomyces</taxon>
    </lineage>
</organism>
<dbReference type="EMBL" id="CM000913">
    <property type="protein sequence ID" value="EFG07177.1"/>
    <property type="molecule type" value="Genomic_DNA"/>
</dbReference>
<dbReference type="eggNOG" id="COG5180">
    <property type="taxonomic scope" value="Bacteria"/>
</dbReference>
<dbReference type="Pfam" id="PF25231">
    <property type="entry name" value="DUF7847"/>
    <property type="match status" value="1"/>
</dbReference>
<dbReference type="PANTHER" id="PTHR33133">
    <property type="entry name" value="OS08G0107100 PROTEIN-RELATED"/>
    <property type="match status" value="1"/>
</dbReference>
<keyword evidence="2" id="KW-1133">Transmembrane helix</keyword>
<feature type="domain" description="DUF7847" evidence="3">
    <location>
        <begin position="158"/>
        <end position="352"/>
    </location>
</feature>
<gene>
    <name evidence="4" type="ORF">SCLAV_2104</name>
</gene>
<feature type="region of interest" description="Disordered" evidence="1">
    <location>
        <begin position="1"/>
        <end position="73"/>
    </location>
</feature>
<evidence type="ECO:0000313" key="5">
    <source>
        <dbReference type="Proteomes" id="UP000002357"/>
    </source>
</evidence>
<keyword evidence="2" id="KW-0812">Transmembrane</keyword>
<keyword evidence="5" id="KW-1185">Reference proteome</keyword>
<evidence type="ECO:0000256" key="1">
    <source>
        <dbReference type="SAM" id="MobiDB-lite"/>
    </source>
</evidence>
<evidence type="ECO:0000313" key="4">
    <source>
        <dbReference type="EMBL" id="EFG07177.1"/>
    </source>
</evidence>
<evidence type="ECO:0000256" key="2">
    <source>
        <dbReference type="SAM" id="Phobius"/>
    </source>
</evidence>
<feature type="transmembrane region" description="Helical" evidence="2">
    <location>
        <begin position="341"/>
        <end position="369"/>
    </location>
</feature>